<evidence type="ECO:0000313" key="1">
    <source>
        <dbReference type="EMBL" id="KAF2119543.1"/>
    </source>
</evidence>
<evidence type="ECO:0000313" key="2">
    <source>
        <dbReference type="Proteomes" id="UP000799770"/>
    </source>
</evidence>
<organism evidence="1 2">
    <name type="scientific">Lophiotrema nucula</name>
    <dbReference type="NCBI Taxonomy" id="690887"/>
    <lineage>
        <taxon>Eukaryota</taxon>
        <taxon>Fungi</taxon>
        <taxon>Dikarya</taxon>
        <taxon>Ascomycota</taxon>
        <taxon>Pezizomycotina</taxon>
        <taxon>Dothideomycetes</taxon>
        <taxon>Pleosporomycetidae</taxon>
        <taxon>Pleosporales</taxon>
        <taxon>Lophiotremataceae</taxon>
        <taxon>Lophiotrema</taxon>
    </lineage>
</organism>
<name>A0A6A5ZL09_9PLEO</name>
<dbReference type="AlphaFoldDB" id="A0A6A5ZL09"/>
<gene>
    <name evidence="1" type="ORF">BDV96DRAFT_567791</name>
</gene>
<sequence>MQMYGPRVQTPVAWAKCGSDGRIGYVGTYRLGAGAIFDDHGVAIAVVVAMCGFRGRLYRSTAAPQ</sequence>
<protein>
    <submittedName>
        <fullName evidence="1">Uncharacterized protein</fullName>
    </submittedName>
</protein>
<dbReference type="EMBL" id="ML977315">
    <property type="protein sequence ID" value="KAF2119543.1"/>
    <property type="molecule type" value="Genomic_DNA"/>
</dbReference>
<dbReference type="Proteomes" id="UP000799770">
    <property type="component" value="Unassembled WGS sequence"/>
</dbReference>
<accession>A0A6A5ZL09</accession>
<reference evidence="1" key="1">
    <citation type="journal article" date="2020" name="Stud. Mycol.">
        <title>101 Dothideomycetes genomes: a test case for predicting lifestyles and emergence of pathogens.</title>
        <authorList>
            <person name="Haridas S."/>
            <person name="Albert R."/>
            <person name="Binder M."/>
            <person name="Bloem J."/>
            <person name="Labutti K."/>
            <person name="Salamov A."/>
            <person name="Andreopoulos B."/>
            <person name="Baker S."/>
            <person name="Barry K."/>
            <person name="Bills G."/>
            <person name="Bluhm B."/>
            <person name="Cannon C."/>
            <person name="Castanera R."/>
            <person name="Culley D."/>
            <person name="Daum C."/>
            <person name="Ezra D."/>
            <person name="Gonzalez J."/>
            <person name="Henrissat B."/>
            <person name="Kuo A."/>
            <person name="Liang C."/>
            <person name="Lipzen A."/>
            <person name="Lutzoni F."/>
            <person name="Magnuson J."/>
            <person name="Mondo S."/>
            <person name="Nolan M."/>
            <person name="Ohm R."/>
            <person name="Pangilinan J."/>
            <person name="Park H.-J."/>
            <person name="Ramirez L."/>
            <person name="Alfaro M."/>
            <person name="Sun H."/>
            <person name="Tritt A."/>
            <person name="Yoshinaga Y."/>
            <person name="Zwiers L.-H."/>
            <person name="Turgeon B."/>
            <person name="Goodwin S."/>
            <person name="Spatafora J."/>
            <person name="Crous P."/>
            <person name="Grigoriev I."/>
        </authorList>
    </citation>
    <scope>NUCLEOTIDE SEQUENCE</scope>
    <source>
        <strain evidence="1">CBS 627.86</strain>
    </source>
</reference>
<keyword evidence="2" id="KW-1185">Reference proteome</keyword>
<proteinExistence type="predicted"/>